<dbReference type="RefSeq" id="WP_238291708.1">
    <property type="nucleotide sequence ID" value="NZ_BPQS01000044.1"/>
</dbReference>
<dbReference type="Pfam" id="PF22011">
    <property type="entry name" value="DUF6931"/>
    <property type="match status" value="1"/>
</dbReference>
<name>A0ABT8AVI5_9HYPH</name>
<protein>
    <recommendedName>
        <fullName evidence="3">Secreted protein</fullName>
    </recommendedName>
</protein>
<keyword evidence="2" id="KW-1185">Reference proteome</keyword>
<dbReference type="EMBL" id="JAUFPT010000073">
    <property type="protein sequence ID" value="MDN3573344.1"/>
    <property type="molecule type" value="Genomic_DNA"/>
</dbReference>
<evidence type="ECO:0000313" key="1">
    <source>
        <dbReference type="EMBL" id="MDN3573344.1"/>
    </source>
</evidence>
<reference evidence="2" key="1">
    <citation type="journal article" date="2019" name="Int. J. Syst. Evol. Microbiol.">
        <title>The Global Catalogue of Microorganisms (GCM) 10K type strain sequencing project: providing services to taxonomists for standard genome sequencing and annotation.</title>
        <authorList>
            <consortium name="The Broad Institute Genomics Platform"/>
            <consortium name="The Broad Institute Genome Sequencing Center for Infectious Disease"/>
            <person name="Wu L."/>
            <person name="Ma J."/>
        </authorList>
    </citation>
    <scope>NUCLEOTIDE SEQUENCE [LARGE SCALE GENOMIC DNA]</scope>
    <source>
        <strain evidence="2">CECT 7806</strain>
    </source>
</reference>
<dbReference type="InterPro" id="IPR053855">
    <property type="entry name" value="DUF6931"/>
</dbReference>
<proteinExistence type="predicted"/>
<accession>A0ABT8AVI5</accession>
<evidence type="ECO:0000313" key="2">
    <source>
        <dbReference type="Proteomes" id="UP001244297"/>
    </source>
</evidence>
<organism evidence="1 2">
    <name type="scientific">Methylobacterium longum</name>
    <dbReference type="NCBI Taxonomy" id="767694"/>
    <lineage>
        <taxon>Bacteria</taxon>
        <taxon>Pseudomonadati</taxon>
        <taxon>Pseudomonadota</taxon>
        <taxon>Alphaproteobacteria</taxon>
        <taxon>Hyphomicrobiales</taxon>
        <taxon>Methylobacteriaceae</taxon>
        <taxon>Methylobacterium</taxon>
    </lineage>
</organism>
<evidence type="ECO:0008006" key="3">
    <source>
        <dbReference type="Google" id="ProtNLM"/>
    </source>
</evidence>
<sequence length="180" mass="19458">MTRLRFSTVQEVFDALPTLRDDMVAGPTNEAPVTYLQRLGGSGTPEDGIAFCAYVLGRREAVWWACQSVRLLLPDAAEFKGLQAAEAWVREPEEEQRLTALACATGGDRRCPTTWLALAAGWSGGNIARLGHGTVMAAPHYTAKAVRVAILSALSRVVARERATCLRQCLDGGVRLMQAS</sequence>
<comment type="caution">
    <text evidence="1">The sequence shown here is derived from an EMBL/GenBank/DDBJ whole genome shotgun (WGS) entry which is preliminary data.</text>
</comment>
<gene>
    <name evidence="1" type="ORF">QWZ18_22320</name>
</gene>
<dbReference type="Proteomes" id="UP001244297">
    <property type="component" value="Unassembled WGS sequence"/>
</dbReference>